<evidence type="ECO:0000313" key="11">
    <source>
        <dbReference type="Proteomes" id="UP000434412"/>
    </source>
</evidence>
<dbReference type="InterPro" id="IPR005163">
    <property type="entry name" value="Tri_helical_YiiM-like"/>
</dbReference>
<accession>A0A0D1HX36</accession>
<evidence type="ECO:0000313" key="2">
    <source>
        <dbReference type="EMBL" id="CRI17170.1"/>
    </source>
</evidence>
<dbReference type="KEGG" id="sams:NI36_11540"/>
<evidence type="ECO:0000313" key="9">
    <source>
        <dbReference type="Proteomes" id="UP000039437"/>
    </source>
</evidence>
<dbReference type="EMBL" id="CP053070">
    <property type="protein sequence ID" value="QJR08441.1"/>
    <property type="molecule type" value="Genomic_DNA"/>
</dbReference>
<dbReference type="InterPro" id="IPR052353">
    <property type="entry name" value="Benzoxazolinone_Detox_Enz"/>
</dbReference>
<reference evidence="2 9" key="2">
    <citation type="submission" date="2015-04" db="EMBL/GenBank/DDBJ databases">
        <authorList>
            <person name="Syromyatnikov M.Y."/>
            <person name="Popov V.N."/>
        </authorList>
    </citation>
    <scope>NUCLEOTIDE SEQUENCE [LARGE SCALE GENOMIC DNA]</scope>
    <source>
        <strain evidence="2 9">AH1</strain>
    </source>
</reference>
<evidence type="ECO:0000259" key="1">
    <source>
        <dbReference type="PROSITE" id="PS51340"/>
    </source>
</evidence>
<dbReference type="Proteomes" id="UP000434412">
    <property type="component" value="Unassembled WGS sequence"/>
</dbReference>
<protein>
    <submittedName>
        <fullName evidence="2">MOSC domain protein</fullName>
    </submittedName>
    <submittedName>
        <fullName evidence="4">MOSC domain-containing protein</fullName>
    </submittedName>
    <submittedName>
        <fullName evidence="3">Molybdenum cofactor biosysynthesis protein</fullName>
    </submittedName>
</protein>
<dbReference type="GO" id="GO:0003824">
    <property type="term" value="F:catalytic activity"/>
    <property type="evidence" value="ECO:0007669"/>
    <property type="project" value="InterPro"/>
</dbReference>
<dbReference type="EMBL" id="CVOQ01000033">
    <property type="protein sequence ID" value="CRI17170.1"/>
    <property type="molecule type" value="Genomic_DNA"/>
</dbReference>
<dbReference type="Pfam" id="PF03475">
    <property type="entry name" value="YiiM_3-alpha"/>
    <property type="match status" value="1"/>
</dbReference>
<reference evidence="6 13" key="6">
    <citation type="submission" date="2020-04" db="EMBL/GenBank/DDBJ databases">
        <authorList>
            <person name="Kim J.-M."/>
            <person name="Chung S.H."/>
            <person name="Kim I."/>
            <person name="Kim J.-S."/>
        </authorList>
    </citation>
    <scope>NUCLEOTIDE SEQUENCE [LARGE SCALE GENOMIC DNA]</scope>
    <source>
        <strain evidence="6">HL20709</strain>
    </source>
</reference>
<dbReference type="PROSITE" id="PS51340">
    <property type="entry name" value="MOSC"/>
    <property type="match status" value="1"/>
</dbReference>
<dbReference type="EMBL" id="WPVZ01000957">
    <property type="protein sequence ID" value="MVL47170.1"/>
    <property type="molecule type" value="Genomic_DNA"/>
</dbReference>
<evidence type="ECO:0000313" key="10">
    <source>
        <dbReference type="Proteomes" id="UP000250286"/>
    </source>
</evidence>
<name>A0A090LUP2_STAAU</name>
<organism evidence="2 9">
    <name type="scientific">Staphylococcus aureus</name>
    <dbReference type="NCBI Taxonomy" id="1280"/>
    <lineage>
        <taxon>Bacteria</taxon>
        <taxon>Bacillati</taxon>
        <taxon>Bacillota</taxon>
        <taxon>Bacilli</taxon>
        <taxon>Bacillales</taxon>
        <taxon>Staphylococcaceae</taxon>
        <taxon>Staphylococcus</taxon>
    </lineage>
</organism>
<dbReference type="PANTHER" id="PTHR30212:SF4">
    <property type="entry name" value="MOSC DOMAIN-CONTAINING PROTEIN"/>
    <property type="match status" value="1"/>
</dbReference>
<dbReference type="RefSeq" id="WP_000623445.1">
    <property type="nucleotide sequence ID" value="NZ_AP017891.1"/>
</dbReference>
<evidence type="ECO:0000313" key="4">
    <source>
        <dbReference type="EMBL" id="MUG51148.1"/>
    </source>
</evidence>
<dbReference type="Proteomes" id="UP000502818">
    <property type="component" value="Chromosome"/>
</dbReference>
<evidence type="ECO:0000313" key="13">
    <source>
        <dbReference type="Proteomes" id="UP000502818"/>
    </source>
</evidence>
<dbReference type="AlphaFoldDB" id="A0A090LUP2"/>
<evidence type="ECO:0000313" key="12">
    <source>
        <dbReference type="Proteomes" id="UP000463077"/>
    </source>
</evidence>
<dbReference type="Proteomes" id="UP000032274">
    <property type="component" value="Unassembled WGS sequence"/>
</dbReference>
<dbReference type="PANTHER" id="PTHR30212">
    <property type="entry name" value="PROTEIN YIIM"/>
    <property type="match status" value="1"/>
</dbReference>
<evidence type="ECO:0000313" key="7">
    <source>
        <dbReference type="EMBL" id="SRZ65782.1"/>
    </source>
</evidence>
<dbReference type="Proteomes" id="UP000039437">
    <property type="component" value="Unassembled WGS sequence"/>
</dbReference>
<accession>A0A090LUP2</accession>
<evidence type="ECO:0000313" key="6">
    <source>
        <dbReference type="EMBL" id="QJR08441.1"/>
    </source>
</evidence>
<evidence type="ECO:0000313" key="8">
    <source>
        <dbReference type="Proteomes" id="UP000032274"/>
    </source>
</evidence>
<dbReference type="EMBL" id="WFHO01000003">
    <property type="protein sequence ID" value="MUG51148.1"/>
    <property type="molecule type" value="Genomic_DNA"/>
</dbReference>
<dbReference type="EMBL" id="JXIG01000626">
    <property type="protein sequence ID" value="KIT96860.1"/>
    <property type="molecule type" value="Genomic_DNA"/>
</dbReference>
<reference evidence="7 10" key="3">
    <citation type="submission" date="2018-06" db="EMBL/GenBank/DDBJ databases">
        <authorList>
            <consortium name="Pathogen Informatics"/>
            <person name="Doyle S."/>
        </authorList>
    </citation>
    <scope>NUCLEOTIDE SEQUENCE [LARGE SCALE GENOMIC DNA]</scope>
    <source>
        <strain evidence="7 10">EOE173</strain>
    </source>
</reference>
<dbReference type="SUPFAM" id="SSF50800">
    <property type="entry name" value="PK beta-barrel domain-like"/>
    <property type="match status" value="1"/>
</dbReference>
<dbReference type="GO" id="GO:0030170">
    <property type="term" value="F:pyridoxal phosphate binding"/>
    <property type="evidence" value="ECO:0007669"/>
    <property type="project" value="InterPro"/>
</dbReference>
<dbReference type="OMA" id="QPRQPCW"/>
<dbReference type="GO" id="GO:0030151">
    <property type="term" value="F:molybdenum ion binding"/>
    <property type="evidence" value="ECO:0007669"/>
    <property type="project" value="InterPro"/>
</dbReference>
<dbReference type="InterPro" id="IPR005302">
    <property type="entry name" value="MoCF_Sase_C"/>
</dbReference>
<dbReference type="InterPro" id="IPR011037">
    <property type="entry name" value="Pyrv_Knase-like_insert_dom_sf"/>
</dbReference>
<reference evidence="4 12" key="4">
    <citation type="journal article" date="2019" name="Int. J. Infect. Dis.">
        <title>Characterization of a community-acquired methicillin-resistant sequence type 338 Staphylococcus aureus strain containing a staphylococcal cassette chromosome mec type VT.</title>
        <authorList>
            <person name="Chen Y."/>
            <person name="Hong J."/>
            <person name="Chen Y."/>
            <person name="Wang H."/>
            <person name="Yu Y."/>
            <person name="Qu T."/>
        </authorList>
    </citation>
    <scope>NUCLEOTIDE SEQUENCE [LARGE SCALE GENOMIC DNA]</scope>
    <source>
        <strain evidence="4 12">LJ05</strain>
    </source>
</reference>
<dbReference type="Pfam" id="PF03473">
    <property type="entry name" value="MOSC"/>
    <property type="match status" value="1"/>
</dbReference>
<evidence type="ECO:0000313" key="5">
    <source>
        <dbReference type="EMBL" id="MVL47170.1"/>
    </source>
</evidence>
<dbReference type="Proteomes" id="UP000463077">
    <property type="component" value="Unassembled WGS sequence"/>
</dbReference>
<dbReference type="PATRIC" id="fig|1280.3385.peg.845"/>
<dbReference type="Gene3D" id="2.40.33.20">
    <property type="entry name" value="PK beta-barrel domain-like"/>
    <property type="match status" value="1"/>
</dbReference>
<dbReference type="EMBL" id="UELG01000007">
    <property type="protein sequence ID" value="SRZ65782.1"/>
    <property type="molecule type" value="Genomic_DNA"/>
</dbReference>
<gene>
    <name evidence="7" type="primary">yiiM</name>
    <name evidence="2" type="ORF">BN1321_390004</name>
    <name evidence="4" type="ORF">GAY54_01115</name>
    <name evidence="5" type="ORF">GO941_17190</name>
    <name evidence="6" type="ORF">HH313_002408</name>
    <name evidence="3" type="ORF">QU38_07315</name>
    <name evidence="7" type="ORF">SAMEA1531725_01361</name>
</gene>
<proteinExistence type="predicted"/>
<reference evidence="3 8" key="1">
    <citation type="submission" date="2015-01" db="EMBL/GenBank/DDBJ databases">
        <title>Characterization of Swiss Staphylococcus aureus strains involved in food poisoning.</title>
        <authorList>
            <person name="Crovadore J."/>
            <person name="Chablais R."/>
            <person name="Tonacini J."/>
            <person name="Schnyder B."/>
            <person name="Lefort F."/>
        </authorList>
    </citation>
    <scope>NUCLEOTIDE SEQUENCE [LARGE SCALE GENOMIC DNA]</scope>
    <source>
        <strain evidence="3 8">SA-120</strain>
    </source>
</reference>
<feature type="domain" description="MOSC" evidence="1">
    <location>
        <begin position="30"/>
        <end position="163"/>
    </location>
</feature>
<reference evidence="5 11" key="5">
    <citation type="submission" date="2019-11" db="EMBL/GenBank/DDBJ databases">
        <title>Implementation of targeted gown and glove precautions to prevent Staphylococcus aureus acquisition in community-based nursing homes.</title>
        <authorList>
            <person name="Stine O.C."/>
        </authorList>
    </citation>
    <scope>NUCLEOTIDE SEQUENCE [LARGE SCALE GENOMIC DNA]</scope>
    <source>
        <strain evidence="5 11">S_2023.LVRQ.AN</strain>
    </source>
</reference>
<dbReference type="Proteomes" id="UP000250286">
    <property type="component" value="Unassembled WGS sequence"/>
</dbReference>
<evidence type="ECO:0000313" key="3">
    <source>
        <dbReference type="EMBL" id="KIT96860.1"/>
    </source>
</evidence>
<sequence>MISIHAISTGKIQDLPYSSKRPMRSALDKTKISQTTWLSSTGFTGDEQAYKDHGGPHKAVCGFSKHNYALYQDDLPSLPTHAMFGENLTFDYLDESDVYFGNQYRLGEALIEVSEIREPCWKIQAKYNIPDLVKRMSTSGKTGFYFRVLKQGYVSPNDQLYLIQEAPIEHRLSVQQLNDLYYNDRQNQDMLRYALNNPFLSPTRRDKLQKMYNRTLK</sequence>